<evidence type="ECO:0000259" key="3">
    <source>
        <dbReference type="PROSITE" id="PS50158"/>
    </source>
</evidence>
<protein>
    <recommendedName>
        <fullName evidence="3">CCHC-type domain-containing protein</fullName>
    </recommendedName>
</protein>
<feature type="domain" description="CCHC-type" evidence="3">
    <location>
        <begin position="236"/>
        <end position="251"/>
    </location>
</feature>
<dbReference type="GO" id="GO:0003676">
    <property type="term" value="F:nucleic acid binding"/>
    <property type="evidence" value="ECO:0007669"/>
    <property type="project" value="InterPro"/>
</dbReference>
<gene>
    <name evidence="4" type="ORF">T02_15993</name>
</gene>
<proteinExistence type="predicted"/>
<dbReference type="STRING" id="6335.A0A0V1LPP9"/>
<dbReference type="GO" id="GO:0008270">
    <property type="term" value="F:zinc ion binding"/>
    <property type="evidence" value="ECO:0007669"/>
    <property type="project" value="UniProtKB-KW"/>
</dbReference>
<feature type="region of interest" description="Disordered" evidence="2">
    <location>
        <begin position="416"/>
        <end position="435"/>
    </location>
</feature>
<dbReference type="PROSITE" id="PS50158">
    <property type="entry name" value="ZF_CCHC"/>
    <property type="match status" value="1"/>
</dbReference>
<keyword evidence="1" id="KW-0479">Metal-binding</keyword>
<dbReference type="OrthoDB" id="9118845at2759"/>
<name>A0A0V1LPP9_9BILA</name>
<comment type="caution">
    <text evidence="4">The sequence shown here is derived from an EMBL/GenBank/DDBJ whole genome shotgun (WGS) entry which is preliminary data.</text>
</comment>
<dbReference type="AlphaFoldDB" id="A0A0V1LPP9"/>
<feature type="compositionally biased region" description="Basic and acidic residues" evidence="2">
    <location>
        <begin position="1"/>
        <end position="10"/>
    </location>
</feature>
<dbReference type="GO" id="GO:0019899">
    <property type="term" value="F:enzyme binding"/>
    <property type="evidence" value="ECO:0007669"/>
    <property type="project" value="UniProtKB-ARBA"/>
</dbReference>
<feature type="region of interest" description="Disordered" evidence="2">
    <location>
        <begin position="1"/>
        <end position="52"/>
    </location>
</feature>
<organism evidence="4 5">
    <name type="scientific">Trichinella nativa</name>
    <dbReference type="NCBI Taxonomy" id="6335"/>
    <lineage>
        <taxon>Eukaryota</taxon>
        <taxon>Metazoa</taxon>
        <taxon>Ecdysozoa</taxon>
        <taxon>Nematoda</taxon>
        <taxon>Enoplea</taxon>
        <taxon>Dorylaimia</taxon>
        <taxon>Trichinellida</taxon>
        <taxon>Trichinellidae</taxon>
        <taxon>Trichinella</taxon>
    </lineage>
</organism>
<evidence type="ECO:0000256" key="1">
    <source>
        <dbReference type="PROSITE-ProRule" id="PRU00047"/>
    </source>
</evidence>
<dbReference type="Pfam" id="PF00098">
    <property type="entry name" value="zf-CCHC"/>
    <property type="match status" value="1"/>
</dbReference>
<keyword evidence="5" id="KW-1185">Reference proteome</keyword>
<feature type="compositionally biased region" description="Polar residues" evidence="2">
    <location>
        <begin position="30"/>
        <end position="43"/>
    </location>
</feature>
<feature type="compositionally biased region" description="Polar residues" evidence="2">
    <location>
        <begin position="425"/>
        <end position="435"/>
    </location>
</feature>
<keyword evidence="1" id="KW-0863">Zinc-finger</keyword>
<dbReference type="Gene3D" id="4.10.60.10">
    <property type="entry name" value="Zinc finger, CCHC-type"/>
    <property type="match status" value="1"/>
</dbReference>
<evidence type="ECO:0000313" key="4">
    <source>
        <dbReference type="EMBL" id="KRZ61497.1"/>
    </source>
</evidence>
<evidence type="ECO:0000313" key="5">
    <source>
        <dbReference type="Proteomes" id="UP000054721"/>
    </source>
</evidence>
<feature type="non-terminal residue" evidence="4">
    <location>
        <position position="463"/>
    </location>
</feature>
<accession>A0A0V1LPP9</accession>
<dbReference type="InterPro" id="IPR001878">
    <property type="entry name" value="Znf_CCHC"/>
</dbReference>
<dbReference type="InterPro" id="IPR036875">
    <property type="entry name" value="Znf_CCHC_sf"/>
</dbReference>
<reference evidence="4 5" key="1">
    <citation type="submission" date="2015-05" db="EMBL/GenBank/DDBJ databases">
        <title>Evolution of Trichinella species and genotypes.</title>
        <authorList>
            <person name="Korhonen P.K."/>
            <person name="Edoardo P."/>
            <person name="Giuseppe L.R."/>
            <person name="Gasser R.B."/>
        </authorList>
    </citation>
    <scope>NUCLEOTIDE SEQUENCE [LARGE SCALE GENOMIC DNA]</scope>
    <source>
        <strain evidence="4">ISS10</strain>
    </source>
</reference>
<dbReference type="EMBL" id="JYDW01000017">
    <property type="protein sequence ID" value="KRZ61497.1"/>
    <property type="molecule type" value="Genomic_DNA"/>
</dbReference>
<dbReference type="SMART" id="SM00343">
    <property type="entry name" value="ZnF_C2HC"/>
    <property type="match status" value="1"/>
</dbReference>
<dbReference type="SUPFAM" id="SSF57756">
    <property type="entry name" value="Retrovirus zinc finger-like domains"/>
    <property type="match status" value="1"/>
</dbReference>
<dbReference type="InterPro" id="IPR005162">
    <property type="entry name" value="Retrotrans_gag_dom"/>
</dbReference>
<dbReference type="Proteomes" id="UP000054721">
    <property type="component" value="Unassembled WGS sequence"/>
</dbReference>
<keyword evidence="1" id="KW-0862">Zinc</keyword>
<evidence type="ECO:0000256" key="2">
    <source>
        <dbReference type="SAM" id="MobiDB-lite"/>
    </source>
</evidence>
<sequence>MLPTKRELGKRGGRAGSNRTDDTDAEMNPQVDTGVSSFCNDRGSNPVEARNEPAREISSLQWGPVREIVVKGIGNACYGPPPIFSPEMDPAEWLESMEDFFVVTGVPSSHQAASARLSDHLGTSPELKRRLLDTYGHSESLIQLAVRFNDLKQRKNQSIREFAQEVAELGRRAGKSENELVARFICGVAWKKVHRGLPELETEVGGSRQRTTENADAGKDNLVQAVEALTRRATECFRCGEQGHFLRDCPQRRVAARVMPATTSRRPAERTMATINPQTGNVLAVPGRIEDLKISLLGAKIRREELQSLVCSAISQFEAVKRLSTMDNLAQRRAAQVRRLKTAIENMEAALDGSAETRQICFAKLMGTWSRYEEIITKLLDNAMDQKSIDVYTEERETVCADITEMKIKVENKERELGVQEHKSTGSMPISQAGNSNVRLPKMEIKKFNGEYHDWQRFHDEFE</sequence>
<dbReference type="Pfam" id="PF03732">
    <property type="entry name" value="Retrotrans_gag"/>
    <property type="match status" value="1"/>
</dbReference>